<dbReference type="InterPro" id="IPR020568">
    <property type="entry name" value="Ribosomal_Su5_D2-typ_SF"/>
</dbReference>
<keyword evidence="7" id="KW-1185">Reference proteome</keyword>
<evidence type="ECO:0000256" key="3">
    <source>
        <dbReference type="SAM" id="MobiDB-lite"/>
    </source>
</evidence>
<dbReference type="InterPro" id="IPR042120">
    <property type="entry name" value="MutL_C_dimsub"/>
</dbReference>
<dbReference type="PROSITE" id="PS00058">
    <property type="entry name" value="DNA_MISMATCH_REPAIR_1"/>
    <property type="match status" value="1"/>
</dbReference>
<gene>
    <name evidence="6" type="ORF">ODALV1_LOCUS20008</name>
</gene>
<evidence type="ECO:0000313" key="6">
    <source>
        <dbReference type="EMBL" id="CAL8122909.1"/>
    </source>
</evidence>
<dbReference type="SMART" id="SM00853">
    <property type="entry name" value="MutL_C"/>
    <property type="match status" value="1"/>
</dbReference>
<reference evidence="6 7" key="1">
    <citation type="submission" date="2024-08" db="EMBL/GenBank/DDBJ databases">
        <authorList>
            <person name="Cucini C."/>
            <person name="Frati F."/>
        </authorList>
    </citation>
    <scope>NUCLEOTIDE SEQUENCE [LARGE SCALE GENOMIC DNA]</scope>
</reference>
<dbReference type="SUPFAM" id="SSF118116">
    <property type="entry name" value="DNA mismatch repair protein MutL"/>
    <property type="match status" value="1"/>
</dbReference>
<sequence length="953" mass="106670">MDEDKNDELKSAKVSILKHLQAFRVSGSGSSSPSIRITARKIQHVKSVAEVTLENCLSETVATSTTTQIKNEPKDLPNNSSSSTSTCIEDGEELKDFEGEKGNSEAIEENEPGIEDSVQETSFGEGVDNLRSNVIRPIDRGVVHQICSGQVIVTLSTAVKELVENSIDAGATAIDIRLVEYGSKLIEISDNASGIEESNFEGLALKHHTSKITEFEDLGSISTFGFRGEALSSLCALSNLTVITRHKDSMQKVGYKLEYEHSGKISSKTRCARECGTTVILKDLFYTLPVRHREFIRNLKREFHRMINVLYGYCLVVNGVRISCNNVVGNGGLSKVISVPGYNTMRERIVAVFGSKQLNSLIEIKQSDVVSGEILSEFGLSEDAYERKYELEGYISQPNQGRSSNDRQFFFINSRPCDPAKISRVINEVYHTFSRSQNPFICLHIRTNRENVDVNVTPDKRTLYVQNEKILLAILKATLIPIFTAAASSYQSVSSQNSQLTFSGNSQSPLEESISLNSDVSANSRESEASTSTIIEFAPQYSTSRGNGLPPSVVAKTNSFLKRMAIKASCSSGGGGWASERKLMSDFSIPSKRSREIENYQDEGDEKQQKLSRYLGKYEMGNKKMLGTKYDVNTVESEGLKSDTELGSDMEVQEFDDDLVEERINPLEQSDDDVVEVIVYDDDDDLIDEDISQFVQVKKVAVDWKGVSEKLAALNLRNETSSSSITYSRRFRAKIAPEDNATAEEELKKQLTKDMFSRMEIIGQFNLGFVIVKNGPDLFIVDQHASDEKYNFEDLQRNFALQGQPLIRPLDLQLPAISENIIIDNVQLFQKNGFDFIISPDEEPTKRVKLSKIPYSKNTEFGKPDIEELVFMMEDASDKVLYRPSKVRDLLASRACRKSVMIGTALHHKEMRVIVDHMGEMDQPWNCPHGRPTIRHLINVNLLPDVDYTKFNH</sequence>
<dbReference type="Pfam" id="PF01119">
    <property type="entry name" value="DNA_mis_repair"/>
    <property type="match status" value="1"/>
</dbReference>
<dbReference type="InterPro" id="IPR014762">
    <property type="entry name" value="DNA_mismatch_repair_CS"/>
</dbReference>
<comment type="similarity">
    <text evidence="1">Belongs to the DNA mismatch repair MutL/HexB family.</text>
</comment>
<dbReference type="PANTHER" id="PTHR10073">
    <property type="entry name" value="DNA MISMATCH REPAIR PROTEIN MLH, PMS, MUTL"/>
    <property type="match status" value="1"/>
</dbReference>
<dbReference type="InterPro" id="IPR036890">
    <property type="entry name" value="HATPase_C_sf"/>
</dbReference>
<dbReference type="CDD" id="cd03484">
    <property type="entry name" value="MutL_Trans_hPMS_2_like"/>
    <property type="match status" value="1"/>
</dbReference>
<evidence type="ECO:0008006" key="8">
    <source>
        <dbReference type="Google" id="ProtNLM"/>
    </source>
</evidence>
<dbReference type="NCBIfam" id="TIGR00585">
    <property type="entry name" value="mutl"/>
    <property type="match status" value="1"/>
</dbReference>
<dbReference type="Gene3D" id="3.30.565.10">
    <property type="entry name" value="Histidine kinase-like ATPase, C-terminal domain"/>
    <property type="match status" value="1"/>
</dbReference>
<dbReference type="Gene3D" id="3.30.230.10">
    <property type="match status" value="1"/>
</dbReference>
<feature type="compositionally biased region" description="Polar residues" evidence="3">
    <location>
        <begin position="77"/>
        <end position="87"/>
    </location>
</feature>
<proteinExistence type="inferred from homology"/>
<name>A0ABP1RDK3_9HEXA</name>
<dbReference type="InterPro" id="IPR042121">
    <property type="entry name" value="MutL_C_regsub"/>
</dbReference>
<dbReference type="InterPro" id="IPR014790">
    <property type="entry name" value="MutL_C"/>
</dbReference>
<accession>A0ABP1RDK3</accession>
<dbReference type="PANTHER" id="PTHR10073:SF52">
    <property type="entry name" value="MISMATCH REPAIR ENDONUCLEASE PMS2"/>
    <property type="match status" value="1"/>
</dbReference>
<dbReference type="InterPro" id="IPR014721">
    <property type="entry name" value="Ribsml_uS5_D2-typ_fold_subgr"/>
</dbReference>
<dbReference type="Pfam" id="PF08676">
    <property type="entry name" value="MutL_C"/>
    <property type="match status" value="1"/>
</dbReference>
<evidence type="ECO:0000256" key="2">
    <source>
        <dbReference type="ARBA" id="ARBA00022763"/>
    </source>
</evidence>
<dbReference type="SUPFAM" id="SSF55874">
    <property type="entry name" value="ATPase domain of HSP90 chaperone/DNA topoisomerase II/histidine kinase"/>
    <property type="match status" value="1"/>
</dbReference>
<dbReference type="Pfam" id="PF13589">
    <property type="entry name" value="HATPase_c_3"/>
    <property type="match status" value="1"/>
</dbReference>
<evidence type="ECO:0000256" key="1">
    <source>
        <dbReference type="ARBA" id="ARBA00006082"/>
    </source>
</evidence>
<evidence type="ECO:0000259" key="5">
    <source>
        <dbReference type="SMART" id="SM01340"/>
    </source>
</evidence>
<feature type="domain" description="DNA mismatch repair protein S5" evidence="5">
    <location>
        <begin position="349"/>
        <end position="484"/>
    </location>
</feature>
<dbReference type="InterPro" id="IPR002099">
    <property type="entry name" value="MutL/Mlh/PMS"/>
</dbReference>
<protein>
    <recommendedName>
        <fullName evidence="8">Mismatch repair endonuclease PMS2</fullName>
    </recommendedName>
</protein>
<organism evidence="6 7">
    <name type="scientific">Orchesella dallaii</name>
    <dbReference type="NCBI Taxonomy" id="48710"/>
    <lineage>
        <taxon>Eukaryota</taxon>
        <taxon>Metazoa</taxon>
        <taxon>Ecdysozoa</taxon>
        <taxon>Arthropoda</taxon>
        <taxon>Hexapoda</taxon>
        <taxon>Collembola</taxon>
        <taxon>Entomobryomorpha</taxon>
        <taxon>Entomobryoidea</taxon>
        <taxon>Orchesellidae</taxon>
        <taxon>Orchesellinae</taxon>
        <taxon>Orchesella</taxon>
    </lineage>
</organism>
<dbReference type="InterPro" id="IPR037198">
    <property type="entry name" value="MutL_C_sf"/>
</dbReference>
<dbReference type="SUPFAM" id="SSF54211">
    <property type="entry name" value="Ribosomal protein S5 domain 2-like"/>
    <property type="match status" value="1"/>
</dbReference>
<evidence type="ECO:0000259" key="4">
    <source>
        <dbReference type="SMART" id="SM00853"/>
    </source>
</evidence>
<dbReference type="InterPro" id="IPR013507">
    <property type="entry name" value="DNA_mismatch_S5_2-like"/>
</dbReference>
<feature type="domain" description="MutL C-terminal dimerisation" evidence="4">
    <location>
        <begin position="761"/>
        <end position="906"/>
    </location>
</feature>
<dbReference type="EMBL" id="CAXLJM020000068">
    <property type="protein sequence ID" value="CAL8122909.1"/>
    <property type="molecule type" value="Genomic_DNA"/>
</dbReference>
<dbReference type="Gene3D" id="3.30.1370.100">
    <property type="entry name" value="MutL, C-terminal domain, regulatory subdomain"/>
    <property type="match status" value="1"/>
</dbReference>
<dbReference type="SMART" id="SM01340">
    <property type="entry name" value="DNA_mis_repair"/>
    <property type="match status" value="1"/>
</dbReference>
<dbReference type="Proteomes" id="UP001642540">
    <property type="component" value="Unassembled WGS sequence"/>
</dbReference>
<keyword evidence="2" id="KW-0227">DNA damage</keyword>
<comment type="caution">
    <text evidence="6">The sequence shown here is derived from an EMBL/GenBank/DDBJ whole genome shotgun (WGS) entry which is preliminary data.</text>
</comment>
<dbReference type="CDD" id="cd16926">
    <property type="entry name" value="HATPase_MutL-MLH-PMS-like"/>
    <property type="match status" value="1"/>
</dbReference>
<dbReference type="Gene3D" id="3.30.1540.20">
    <property type="entry name" value="MutL, C-terminal domain, dimerisation subdomain"/>
    <property type="match status" value="1"/>
</dbReference>
<evidence type="ECO:0000313" key="7">
    <source>
        <dbReference type="Proteomes" id="UP001642540"/>
    </source>
</evidence>
<feature type="region of interest" description="Disordered" evidence="3">
    <location>
        <begin position="63"/>
        <end position="88"/>
    </location>
</feature>
<dbReference type="InterPro" id="IPR038973">
    <property type="entry name" value="MutL/Mlh/Pms-like"/>
</dbReference>